<evidence type="ECO:0000256" key="9">
    <source>
        <dbReference type="SAM" id="MobiDB-lite"/>
    </source>
</evidence>
<protein>
    <recommendedName>
        <fullName evidence="2">Negative regulator of flagellin synthesis</fullName>
    </recommendedName>
    <alternativeName>
        <fullName evidence="8">Anti-sigma-28 factor</fullName>
    </alternativeName>
</protein>
<keyword evidence="3" id="KW-0678">Repressor</keyword>
<evidence type="ECO:0000256" key="1">
    <source>
        <dbReference type="ARBA" id="ARBA00005322"/>
    </source>
</evidence>
<dbReference type="InterPro" id="IPR007412">
    <property type="entry name" value="FlgM"/>
</dbReference>
<evidence type="ECO:0000256" key="2">
    <source>
        <dbReference type="ARBA" id="ARBA00017823"/>
    </source>
</evidence>
<evidence type="ECO:0000313" key="13">
    <source>
        <dbReference type="Proteomes" id="UP000240506"/>
    </source>
</evidence>
<evidence type="ECO:0000313" key="14">
    <source>
        <dbReference type="Proteomes" id="UP000255061"/>
    </source>
</evidence>
<sequence length="94" mass="10417">MEINKISSAVNTEFNTNKGVTTHKKNSEVETQSLAKQQDISNDWKLLAQAQQTLQSVSDVDMDKVANIRNALSNGSFEIMLDKIADKILAQHGK</sequence>
<keyword evidence="5" id="KW-0805">Transcription regulation</keyword>
<gene>
    <name evidence="11" type="primary">flgM</name>
    <name evidence="11" type="ORF">C9I43_14465</name>
    <name evidence="12" type="ORF">NCTC10736_03391</name>
</gene>
<dbReference type="EMBL" id="PYSG01000002">
    <property type="protein sequence ID" value="PTA51609.1"/>
    <property type="molecule type" value="Genomic_DNA"/>
</dbReference>
<reference evidence="11 13" key="1">
    <citation type="submission" date="2018-03" db="EMBL/GenBank/DDBJ databases">
        <authorList>
            <person name="Dailey F.E."/>
        </authorList>
    </citation>
    <scope>NUCLEOTIDE SEQUENCE [LARGE SCALE GENOMIC DNA]</scope>
    <source>
        <strain evidence="11 13">CW7</strain>
    </source>
</reference>
<evidence type="ECO:0000256" key="4">
    <source>
        <dbReference type="ARBA" id="ARBA00022795"/>
    </source>
</evidence>
<evidence type="ECO:0000256" key="3">
    <source>
        <dbReference type="ARBA" id="ARBA00022491"/>
    </source>
</evidence>
<dbReference type="AlphaFoldDB" id="A0A380B3J3"/>
<evidence type="ECO:0000256" key="5">
    <source>
        <dbReference type="ARBA" id="ARBA00023015"/>
    </source>
</evidence>
<dbReference type="Proteomes" id="UP000240506">
    <property type="component" value="Unassembled WGS sequence"/>
</dbReference>
<feature type="region of interest" description="Disordered" evidence="9">
    <location>
        <begin position="14"/>
        <end position="34"/>
    </location>
</feature>
<dbReference type="InterPro" id="IPR035890">
    <property type="entry name" value="Anti-sigma-28_factor_FlgM_sf"/>
</dbReference>
<accession>A0A380B3J3</accession>
<dbReference type="GO" id="GO:0044781">
    <property type="term" value="P:bacterial-type flagellum organization"/>
    <property type="evidence" value="ECO:0007669"/>
    <property type="project" value="UniProtKB-KW"/>
</dbReference>
<dbReference type="Pfam" id="PF04316">
    <property type="entry name" value="FlgM"/>
    <property type="match status" value="1"/>
</dbReference>
<evidence type="ECO:0000313" key="12">
    <source>
        <dbReference type="EMBL" id="SUI91578.1"/>
    </source>
</evidence>
<comment type="similarity">
    <text evidence="1">Belongs to the FlgM family.</text>
</comment>
<dbReference type="NCBIfam" id="TIGR03824">
    <property type="entry name" value="FlgM_jcvi"/>
    <property type="match status" value="1"/>
</dbReference>
<organism evidence="12 14">
    <name type="scientific">Shewanella morhuae</name>
    <dbReference type="NCBI Taxonomy" id="365591"/>
    <lineage>
        <taxon>Bacteria</taxon>
        <taxon>Pseudomonadati</taxon>
        <taxon>Pseudomonadota</taxon>
        <taxon>Gammaproteobacteria</taxon>
        <taxon>Alteromonadales</taxon>
        <taxon>Shewanellaceae</taxon>
        <taxon>Shewanella</taxon>
    </lineage>
</organism>
<dbReference type="Proteomes" id="UP000255061">
    <property type="component" value="Unassembled WGS sequence"/>
</dbReference>
<dbReference type="SUPFAM" id="SSF101498">
    <property type="entry name" value="Anti-sigma factor FlgM"/>
    <property type="match status" value="1"/>
</dbReference>
<evidence type="ECO:0000313" key="11">
    <source>
        <dbReference type="EMBL" id="PTA51609.1"/>
    </source>
</evidence>
<keyword evidence="11" id="KW-0282">Flagellum</keyword>
<evidence type="ECO:0000256" key="7">
    <source>
        <dbReference type="ARBA" id="ARBA00024739"/>
    </source>
</evidence>
<keyword evidence="6" id="KW-0804">Transcription</keyword>
<feature type="domain" description="Anti-sigma-28 factor FlgM C-terminal" evidence="10">
    <location>
        <begin position="40"/>
        <end position="89"/>
    </location>
</feature>
<proteinExistence type="inferred from homology"/>
<comment type="function">
    <text evidence="7">Responsible for the coupling of flagellin expression to flagellar assembly by preventing expression of the flagellin genes when a component of the middle class of proteins is defective. It negatively regulates flagellar genes by inhibiting the activity of FliA by directly binding to FliA.</text>
</comment>
<keyword evidence="13" id="KW-1185">Reference proteome</keyword>
<keyword evidence="4" id="KW-1005">Bacterial flagellum biogenesis</keyword>
<evidence type="ECO:0000259" key="10">
    <source>
        <dbReference type="Pfam" id="PF04316"/>
    </source>
</evidence>
<keyword evidence="11" id="KW-0969">Cilium</keyword>
<dbReference type="GO" id="GO:0045892">
    <property type="term" value="P:negative regulation of DNA-templated transcription"/>
    <property type="evidence" value="ECO:0007669"/>
    <property type="project" value="InterPro"/>
</dbReference>
<name>A0A380B3J3_9GAMM</name>
<dbReference type="RefSeq" id="WP_107883940.1">
    <property type="nucleotide sequence ID" value="NZ_PYSG01000002.1"/>
</dbReference>
<dbReference type="InterPro" id="IPR031316">
    <property type="entry name" value="FlgM_C"/>
</dbReference>
<reference evidence="11 13" key="2">
    <citation type="submission" date="2018-04" db="EMBL/GenBank/DDBJ databases">
        <title>Genomic sequence of a freshwater isolate of Shewanella morhuae.</title>
        <authorList>
            <person name="Castillo D.E."/>
            <person name="Gram L."/>
        </authorList>
    </citation>
    <scope>NUCLEOTIDE SEQUENCE [LARGE SCALE GENOMIC DNA]</scope>
    <source>
        <strain evidence="11 13">CW7</strain>
    </source>
</reference>
<evidence type="ECO:0000256" key="6">
    <source>
        <dbReference type="ARBA" id="ARBA00023163"/>
    </source>
</evidence>
<evidence type="ECO:0000256" key="8">
    <source>
        <dbReference type="ARBA" id="ARBA00030117"/>
    </source>
</evidence>
<dbReference type="EMBL" id="UGYV01000001">
    <property type="protein sequence ID" value="SUI91578.1"/>
    <property type="molecule type" value="Genomic_DNA"/>
</dbReference>
<keyword evidence="11" id="KW-0966">Cell projection</keyword>
<reference evidence="12 14" key="3">
    <citation type="submission" date="2018-06" db="EMBL/GenBank/DDBJ databases">
        <authorList>
            <consortium name="Pathogen Informatics"/>
            <person name="Doyle S."/>
        </authorList>
    </citation>
    <scope>NUCLEOTIDE SEQUENCE [LARGE SCALE GENOMIC DNA]</scope>
    <source>
        <strain evidence="12 14">NCTC10736</strain>
    </source>
</reference>